<dbReference type="InterPro" id="IPR036864">
    <property type="entry name" value="Zn2-C6_fun-type_DNA-bd_sf"/>
</dbReference>
<dbReference type="Gene3D" id="4.10.240.10">
    <property type="entry name" value="Zn(2)-C6 fungal-type DNA-binding domain"/>
    <property type="match status" value="1"/>
</dbReference>
<protein>
    <recommendedName>
        <fullName evidence="4">Zn(2)-C6 fungal-type domain-containing protein</fullName>
    </recommendedName>
</protein>
<dbReference type="InterPro" id="IPR050987">
    <property type="entry name" value="AtrR-like"/>
</dbReference>
<dbReference type="GO" id="GO:0008270">
    <property type="term" value="F:zinc ion binding"/>
    <property type="evidence" value="ECO:0007669"/>
    <property type="project" value="InterPro"/>
</dbReference>
<gene>
    <name evidence="5" type="ORF">CONLIGDRAFT_676756</name>
</gene>
<evidence type="ECO:0000259" key="4">
    <source>
        <dbReference type="PROSITE" id="PS50048"/>
    </source>
</evidence>
<evidence type="ECO:0000256" key="1">
    <source>
        <dbReference type="ARBA" id="ARBA00022723"/>
    </source>
</evidence>
<keyword evidence="2" id="KW-0539">Nucleus</keyword>
<dbReference type="Pfam" id="PF00172">
    <property type="entry name" value="Zn_clus"/>
    <property type="match status" value="1"/>
</dbReference>
<evidence type="ECO:0000256" key="2">
    <source>
        <dbReference type="ARBA" id="ARBA00023242"/>
    </source>
</evidence>
<feature type="domain" description="Zn(2)-C6 fungal-type" evidence="4">
    <location>
        <begin position="28"/>
        <end position="61"/>
    </location>
</feature>
<feature type="compositionally biased region" description="Basic and acidic residues" evidence="3">
    <location>
        <begin position="92"/>
        <end position="104"/>
    </location>
</feature>
<feature type="compositionally biased region" description="Basic and acidic residues" evidence="3">
    <location>
        <begin position="7"/>
        <end position="17"/>
    </location>
</feature>
<dbReference type="AlphaFoldDB" id="A0A1J7J0L1"/>
<reference evidence="5 6" key="1">
    <citation type="submission" date="2016-10" db="EMBL/GenBank/DDBJ databases">
        <title>Draft genome sequence of Coniochaeta ligniaria NRRL30616, a lignocellulolytic fungus for bioabatement of inhibitors in plant biomass hydrolysates.</title>
        <authorList>
            <consortium name="DOE Joint Genome Institute"/>
            <person name="Jimenez D.J."/>
            <person name="Hector R.E."/>
            <person name="Riley R."/>
            <person name="Sun H."/>
            <person name="Grigoriev I.V."/>
            <person name="Van Elsas J.D."/>
            <person name="Nichols N.N."/>
        </authorList>
    </citation>
    <scope>NUCLEOTIDE SEQUENCE [LARGE SCALE GENOMIC DNA]</scope>
    <source>
        <strain evidence="5 6">NRRL 30616</strain>
    </source>
</reference>
<dbReference type="PANTHER" id="PTHR46910:SF18">
    <property type="entry name" value="ZN(II)2CYS6 TRANSCRIPTION FACTOR (EUROFUNG)"/>
    <property type="match status" value="1"/>
</dbReference>
<sequence>MSAHESPGIHDESEPPSKKRKVRRTTRACDFCHRRGIRCTTSASAPERCQNCVDFEEPCTYHRPAKKRGIRKDSDNVSSPEEVLHRSPVAARDGRASGDAEEWKPPATPEAALVDSLLGIYFEIVYPIFPLFHWPTHLQRISRREYTTSRSFYASTMAMCALASARARDGASFSSQYGLQEQNPQSPSETFQQLAESAIPKDFQAARGLDFMRACALLALTSIQLGDISGMHKHLGAYHALVAMDGLHDETRWPKGLSLVELEERRRLFWSTYTLDIFTSIAWSGVPRSRESQCSVLYPCEMDDDDILPSGYNLAVSSCIPPPGLPTASFSTIGSPNWLRGWNFTTDLYRILEHALDHFRRRRLKQRMPSPFRAYSDEFPLQNSVMDTVMSMYAQLPQRFKETRPVTADPTEDRYSFQSANIVATLQLLRMVLFAAEDSTVEQKCRVSGELLDSLARVPLEYLRAISAPLVYHIAGIGSILGSVIEGPLSEPSYAQVRTVLLAMADLLSGLELSLHFTAGASEWLRAHVERIDEYMQTARRQQGMQHQNQHQAVAQAPYANAASSSMGGSNAGTQQSQIVGAMSSAMGDRAVRGKFSSGLLGPGDRIIVDTSGMMGPPAAESASASVEADPGLLDLGGQFEFQIPPELLEDWPWPFDLGRTLV</sequence>
<evidence type="ECO:0000313" key="6">
    <source>
        <dbReference type="Proteomes" id="UP000182658"/>
    </source>
</evidence>
<dbReference type="EMBL" id="KV875094">
    <property type="protein sequence ID" value="OIW32931.1"/>
    <property type="molecule type" value="Genomic_DNA"/>
</dbReference>
<dbReference type="SMART" id="SM00066">
    <property type="entry name" value="GAL4"/>
    <property type="match status" value="1"/>
</dbReference>
<dbReference type="InterPro" id="IPR001138">
    <property type="entry name" value="Zn2Cys6_DnaBD"/>
</dbReference>
<feature type="region of interest" description="Disordered" evidence="3">
    <location>
        <begin position="1"/>
        <end position="25"/>
    </location>
</feature>
<dbReference type="InterPro" id="IPR007219">
    <property type="entry name" value="XnlR_reg_dom"/>
</dbReference>
<dbReference type="GO" id="GO:0003677">
    <property type="term" value="F:DNA binding"/>
    <property type="evidence" value="ECO:0007669"/>
    <property type="project" value="InterPro"/>
</dbReference>
<name>A0A1J7J0L1_9PEZI</name>
<dbReference type="PROSITE" id="PS50048">
    <property type="entry name" value="ZN2_CY6_FUNGAL_2"/>
    <property type="match status" value="1"/>
</dbReference>
<evidence type="ECO:0000256" key="3">
    <source>
        <dbReference type="SAM" id="MobiDB-lite"/>
    </source>
</evidence>
<accession>A0A1J7J0L1</accession>
<evidence type="ECO:0000313" key="5">
    <source>
        <dbReference type="EMBL" id="OIW32931.1"/>
    </source>
</evidence>
<dbReference type="PANTHER" id="PTHR46910">
    <property type="entry name" value="TRANSCRIPTION FACTOR PDR1"/>
    <property type="match status" value="1"/>
</dbReference>
<dbReference type="OrthoDB" id="2123952at2759"/>
<dbReference type="CDD" id="cd12148">
    <property type="entry name" value="fungal_TF_MHR"/>
    <property type="match status" value="1"/>
</dbReference>
<dbReference type="GO" id="GO:0000981">
    <property type="term" value="F:DNA-binding transcription factor activity, RNA polymerase II-specific"/>
    <property type="evidence" value="ECO:0007669"/>
    <property type="project" value="InterPro"/>
</dbReference>
<dbReference type="CDD" id="cd00067">
    <property type="entry name" value="GAL4"/>
    <property type="match status" value="1"/>
</dbReference>
<dbReference type="GO" id="GO:0006351">
    <property type="term" value="P:DNA-templated transcription"/>
    <property type="evidence" value="ECO:0007669"/>
    <property type="project" value="InterPro"/>
</dbReference>
<feature type="region of interest" description="Disordered" evidence="3">
    <location>
        <begin position="67"/>
        <end position="105"/>
    </location>
</feature>
<organism evidence="5 6">
    <name type="scientific">Coniochaeta ligniaria NRRL 30616</name>
    <dbReference type="NCBI Taxonomy" id="1408157"/>
    <lineage>
        <taxon>Eukaryota</taxon>
        <taxon>Fungi</taxon>
        <taxon>Dikarya</taxon>
        <taxon>Ascomycota</taxon>
        <taxon>Pezizomycotina</taxon>
        <taxon>Sordariomycetes</taxon>
        <taxon>Sordariomycetidae</taxon>
        <taxon>Coniochaetales</taxon>
        <taxon>Coniochaetaceae</taxon>
        <taxon>Coniochaeta</taxon>
    </lineage>
</organism>
<keyword evidence="1" id="KW-0479">Metal-binding</keyword>
<dbReference type="SUPFAM" id="SSF57701">
    <property type="entry name" value="Zn2/Cys6 DNA-binding domain"/>
    <property type="match status" value="1"/>
</dbReference>
<dbReference type="InParanoid" id="A0A1J7J0L1"/>
<dbReference type="Pfam" id="PF04082">
    <property type="entry name" value="Fungal_trans"/>
    <property type="match status" value="1"/>
</dbReference>
<keyword evidence="6" id="KW-1185">Reference proteome</keyword>
<dbReference type="Proteomes" id="UP000182658">
    <property type="component" value="Unassembled WGS sequence"/>
</dbReference>
<proteinExistence type="predicted"/>